<protein>
    <submittedName>
        <fullName evidence="1">Uncharacterized protein</fullName>
    </submittedName>
</protein>
<sequence length="139" mass="14943">MRTVRTDDGCRYLLIKRSSGSSLVRDPETGDERYIENEKLECTGVSSLETAAQAIAAPVRRIIRVASSDHALGVLIILDRRGPMAAVDLMECSDLCESDLNGLLTELRAAELIETVSIGGVPGYKTTEQASEGISALCD</sequence>
<evidence type="ECO:0000313" key="1">
    <source>
        <dbReference type="EMBL" id="MFC7190641.1"/>
    </source>
</evidence>
<name>A0ABD5YN20_9EURY</name>
<comment type="caution">
    <text evidence="1">The sequence shown here is derived from an EMBL/GenBank/DDBJ whole genome shotgun (WGS) entry which is preliminary data.</text>
</comment>
<reference evidence="1 2" key="1">
    <citation type="journal article" date="2019" name="Int. J. Syst. Evol. Microbiol.">
        <title>The Global Catalogue of Microorganisms (GCM) 10K type strain sequencing project: providing services to taxonomists for standard genome sequencing and annotation.</title>
        <authorList>
            <consortium name="The Broad Institute Genomics Platform"/>
            <consortium name="The Broad Institute Genome Sequencing Center for Infectious Disease"/>
            <person name="Wu L."/>
            <person name="Ma J."/>
        </authorList>
    </citation>
    <scope>NUCLEOTIDE SEQUENCE [LARGE SCALE GENOMIC DNA]</scope>
    <source>
        <strain evidence="1 2">RDMS1</strain>
    </source>
</reference>
<keyword evidence="2" id="KW-1185">Reference proteome</keyword>
<dbReference type="Pfam" id="PF24037">
    <property type="entry name" value="DUF7346"/>
    <property type="match status" value="1"/>
</dbReference>
<dbReference type="EMBL" id="JBHTAX010000001">
    <property type="protein sequence ID" value="MFC7190641.1"/>
    <property type="molecule type" value="Genomic_DNA"/>
</dbReference>
<dbReference type="Proteomes" id="UP001596417">
    <property type="component" value="Unassembled WGS sequence"/>
</dbReference>
<dbReference type="InterPro" id="IPR055770">
    <property type="entry name" value="DUF7346"/>
</dbReference>
<gene>
    <name evidence="1" type="ORF">ACFQL7_12870</name>
</gene>
<dbReference type="AlphaFoldDB" id="A0ABD5YN20"/>
<evidence type="ECO:0000313" key="2">
    <source>
        <dbReference type="Proteomes" id="UP001596417"/>
    </source>
</evidence>
<proteinExistence type="predicted"/>
<organism evidence="1 2">
    <name type="scientific">Halocatena marina</name>
    <dbReference type="NCBI Taxonomy" id="2934937"/>
    <lineage>
        <taxon>Archaea</taxon>
        <taxon>Methanobacteriati</taxon>
        <taxon>Methanobacteriota</taxon>
        <taxon>Stenosarchaea group</taxon>
        <taxon>Halobacteria</taxon>
        <taxon>Halobacteriales</taxon>
        <taxon>Natronomonadaceae</taxon>
        <taxon>Halocatena</taxon>
    </lineage>
</organism>
<accession>A0ABD5YN20</accession>
<dbReference type="GeneID" id="76200279"/>
<dbReference type="RefSeq" id="WP_248907784.1">
    <property type="nucleotide sequence ID" value="NZ_CP109979.1"/>
</dbReference>